<feature type="transmembrane region" description="Helical" evidence="1">
    <location>
        <begin position="171"/>
        <end position="190"/>
    </location>
</feature>
<keyword evidence="1" id="KW-1133">Transmembrane helix</keyword>
<feature type="transmembrane region" description="Helical" evidence="1">
    <location>
        <begin position="69"/>
        <end position="94"/>
    </location>
</feature>
<protein>
    <recommendedName>
        <fullName evidence="4">DUF4129 domain-containing protein</fullName>
    </recommendedName>
</protein>
<gene>
    <name evidence="2" type="ORF">KC820_09915</name>
</gene>
<dbReference type="Proteomes" id="UP000675431">
    <property type="component" value="Unassembled WGS sequence"/>
</dbReference>
<name>A0A941CWI2_9BACI</name>
<dbReference type="AlphaFoldDB" id="A0A941CWI2"/>
<reference evidence="2 3" key="1">
    <citation type="submission" date="2021-04" db="EMBL/GenBank/DDBJ databases">
        <title>Allobacillus sp. nov. SKP8-2 isolated from shrimp paste.</title>
        <authorList>
            <person name="Tanasupawat S."/>
            <person name="Yiamsombat S."/>
            <person name="Kanchanasin P."/>
            <person name="Kuncharoen N."/>
        </authorList>
    </citation>
    <scope>NUCLEOTIDE SEQUENCE [LARGE SCALE GENOMIC DNA]</scope>
    <source>
        <strain evidence="2 3">SKP8-2</strain>
    </source>
</reference>
<proteinExistence type="predicted"/>
<keyword evidence="3" id="KW-1185">Reference proteome</keyword>
<evidence type="ECO:0000313" key="3">
    <source>
        <dbReference type="Proteomes" id="UP000675431"/>
    </source>
</evidence>
<evidence type="ECO:0008006" key="4">
    <source>
        <dbReference type="Google" id="ProtNLM"/>
    </source>
</evidence>
<feature type="transmembrane region" description="Helical" evidence="1">
    <location>
        <begin position="135"/>
        <end position="156"/>
    </location>
</feature>
<feature type="transmembrane region" description="Helical" evidence="1">
    <location>
        <begin position="197"/>
        <end position="214"/>
    </location>
</feature>
<feature type="transmembrane region" description="Helical" evidence="1">
    <location>
        <begin position="38"/>
        <end position="57"/>
    </location>
</feature>
<feature type="transmembrane region" description="Helical" evidence="1">
    <location>
        <begin position="259"/>
        <end position="277"/>
    </location>
</feature>
<accession>A0A941CWI2</accession>
<comment type="caution">
    <text evidence="2">The sequence shown here is derived from an EMBL/GenBank/DDBJ whole genome shotgun (WGS) entry which is preliminary data.</text>
</comment>
<organism evidence="2 3">
    <name type="scientific">Allobacillus saliphilus</name>
    <dbReference type="NCBI Taxonomy" id="2912308"/>
    <lineage>
        <taxon>Bacteria</taxon>
        <taxon>Bacillati</taxon>
        <taxon>Bacillota</taxon>
        <taxon>Bacilli</taxon>
        <taxon>Bacillales</taxon>
        <taxon>Bacillaceae</taxon>
        <taxon>Allobacillus</taxon>
    </lineage>
</organism>
<sequence length="402" mass="47013">MDHLPNRYVQFYQYILELFPIWIVIYFFHMLNNLGASLISFFCLAIVAYGVSTLAFLKSGKPLIAFGPILAAGLAFLFGYHYVLVIVMAIVLFVRIESHLLKPDQDHEEKILISTLVMSVAAYEFSNGTPYADNYLLIAAVFLFTFLLGRFLLYYFSDPDGANNVGKKKTIWFLGIGFLLFVGTYSLSTLFPYIRLLFGYVFYGVLIALAWIYSPIMQLTEYINIEPPELESIESNPEFVTGPEQQRTETTMIGAYIEWFLYGVGGLIILLLLFLFLRYRRNLAREDASQKEQTITVKRNRTTEHRFWKGNRHQVPKNPIRKMYYRLEKWAADQNVGRYRDETIDEWLDRQQIYGHERQEVIERYETIRYAEKDDESKAKSFQDNISLLKQMLKSKKESNNE</sequence>
<feature type="transmembrane region" description="Helical" evidence="1">
    <location>
        <begin position="12"/>
        <end position="31"/>
    </location>
</feature>
<dbReference type="EMBL" id="JAGSIE010000029">
    <property type="protein sequence ID" value="MBR7554466.1"/>
    <property type="molecule type" value="Genomic_DNA"/>
</dbReference>
<evidence type="ECO:0000256" key="1">
    <source>
        <dbReference type="SAM" id="Phobius"/>
    </source>
</evidence>
<keyword evidence="1" id="KW-0472">Membrane</keyword>
<dbReference type="RefSeq" id="WP_212370648.1">
    <property type="nucleotide sequence ID" value="NZ_JAGSIE010000029.1"/>
</dbReference>
<evidence type="ECO:0000313" key="2">
    <source>
        <dbReference type="EMBL" id="MBR7554466.1"/>
    </source>
</evidence>
<keyword evidence="1" id="KW-0812">Transmembrane</keyword>